<keyword evidence="3 6" id="KW-0812">Transmembrane</keyword>
<evidence type="ECO:0000313" key="8">
    <source>
        <dbReference type="Proteomes" id="UP001596383"/>
    </source>
</evidence>
<dbReference type="NCBIfam" id="TIGR00765">
    <property type="entry name" value="yihY_not_rbn"/>
    <property type="match status" value="1"/>
</dbReference>
<evidence type="ECO:0000256" key="2">
    <source>
        <dbReference type="ARBA" id="ARBA00022475"/>
    </source>
</evidence>
<comment type="caution">
    <text evidence="7">The sequence shown here is derived from an EMBL/GenBank/DDBJ whole genome shotgun (WGS) entry which is preliminary data.</text>
</comment>
<dbReference type="Proteomes" id="UP001596383">
    <property type="component" value="Unassembled WGS sequence"/>
</dbReference>
<gene>
    <name evidence="7" type="ORF">ACFQE6_01800</name>
</gene>
<evidence type="ECO:0000256" key="6">
    <source>
        <dbReference type="SAM" id="Phobius"/>
    </source>
</evidence>
<name>A0ABD5SFP2_9EURY</name>
<keyword evidence="5 6" id="KW-0472">Membrane</keyword>
<keyword evidence="4 6" id="KW-1133">Transmembrane helix</keyword>
<comment type="subcellular location">
    <subcellularLocation>
        <location evidence="1">Cell membrane</location>
        <topology evidence="1">Multi-pass membrane protein</topology>
    </subcellularLocation>
</comment>
<feature type="transmembrane region" description="Helical" evidence="6">
    <location>
        <begin position="225"/>
        <end position="252"/>
    </location>
</feature>
<evidence type="ECO:0000256" key="5">
    <source>
        <dbReference type="ARBA" id="ARBA00023136"/>
    </source>
</evidence>
<feature type="transmembrane region" description="Helical" evidence="6">
    <location>
        <begin position="160"/>
        <end position="179"/>
    </location>
</feature>
<dbReference type="RefSeq" id="WP_273736939.1">
    <property type="nucleotide sequence ID" value="NZ_JAQIVI010000022.1"/>
</dbReference>
<evidence type="ECO:0000256" key="3">
    <source>
        <dbReference type="ARBA" id="ARBA00022692"/>
    </source>
</evidence>
<proteinExistence type="predicted"/>
<dbReference type="EMBL" id="JBHSWV010000022">
    <property type="protein sequence ID" value="MFC6763839.1"/>
    <property type="molecule type" value="Genomic_DNA"/>
</dbReference>
<keyword evidence="8" id="KW-1185">Reference proteome</keyword>
<dbReference type="PANTHER" id="PTHR30213">
    <property type="entry name" value="INNER MEMBRANE PROTEIN YHJD"/>
    <property type="match status" value="1"/>
</dbReference>
<dbReference type="InterPro" id="IPR017039">
    <property type="entry name" value="Virul_fac_BrkB"/>
</dbReference>
<reference evidence="7 8" key="1">
    <citation type="journal article" date="2019" name="Int. J. Syst. Evol. Microbiol.">
        <title>The Global Catalogue of Microorganisms (GCM) 10K type strain sequencing project: providing services to taxonomists for standard genome sequencing and annotation.</title>
        <authorList>
            <consortium name="The Broad Institute Genomics Platform"/>
            <consortium name="The Broad Institute Genome Sequencing Center for Infectious Disease"/>
            <person name="Wu L."/>
            <person name="Ma J."/>
        </authorList>
    </citation>
    <scope>NUCLEOTIDE SEQUENCE [LARGE SCALE GENOMIC DNA]</scope>
    <source>
        <strain evidence="7 8">LMG 29247</strain>
    </source>
</reference>
<feature type="transmembrane region" description="Helical" evidence="6">
    <location>
        <begin position="128"/>
        <end position="148"/>
    </location>
</feature>
<sequence>MDKETLTAIHEMAQDRDITLLAAGFAYYAFVSLIPLVILGLVIGSIVGGADLAERLIETAGDAMPAAGDELLTDVLTTESGRAEATVLALVVGVWGGLKVFRALGQAFDIVYGTTEEDSIVDHILDGVVMILAVALALTLMVALGIIIRVQGGQVPFARLLSTVVLLVGLFFAFLPMYHRLPPIQVTVREVIPGVAFAAVGWLVLQGGFQLYAANAAHYEAYGTVGGVLVFVTWLYFAGILILFGAVINVVLSSPDTVSGEPDIPDVDDSVGLNA</sequence>
<feature type="transmembrane region" description="Helical" evidence="6">
    <location>
        <begin position="191"/>
        <end position="213"/>
    </location>
</feature>
<evidence type="ECO:0000313" key="7">
    <source>
        <dbReference type="EMBL" id="MFC6763839.1"/>
    </source>
</evidence>
<dbReference type="Pfam" id="PF03631">
    <property type="entry name" value="Virul_fac_BrkB"/>
    <property type="match status" value="1"/>
</dbReference>
<dbReference type="AlphaFoldDB" id="A0ABD5SFP2"/>
<dbReference type="PIRSF" id="PIRSF035875">
    <property type="entry name" value="RNase_BN"/>
    <property type="match status" value="1"/>
</dbReference>
<accession>A0ABD5SFP2</accession>
<dbReference type="GO" id="GO:0005886">
    <property type="term" value="C:plasma membrane"/>
    <property type="evidence" value="ECO:0007669"/>
    <property type="project" value="UniProtKB-SubCell"/>
</dbReference>
<feature type="transmembrane region" description="Helical" evidence="6">
    <location>
        <begin position="20"/>
        <end position="47"/>
    </location>
</feature>
<evidence type="ECO:0000256" key="4">
    <source>
        <dbReference type="ARBA" id="ARBA00022989"/>
    </source>
</evidence>
<evidence type="ECO:0000256" key="1">
    <source>
        <dbReference type="ARBA" id="ARBA00004651"/>
    </source>
</evidence>
<protein>
    <submittedName>
        <fullName evidence="7">YihY/virulence factor BrkB family protein</fullName>
    </submittedName>
</protein>
<dbReference type="PANTHER" id="PTHR30213:SF0">
    <property type="entry name" value="UPF0761 MEMBRANE PROTEIN YIHY"/>
    <property type="match status" value="1"/>
</dbReference>
<organism evidence="7 8">
    <name type="scientific">Natrinema soli</name>
    <dbReference type="NCBI Taxonomy" id="1930624"/>
    <lineage>
        <taxon>Archaea</taxon>
        <taxon>Methanobacteriati</taxon>
        <taxon>Methanobacteriota</taxon>
        <taxon>Stenosarchaea group</taxon>
        <taxon>Halobacteria</taxon>
        <taxon>Halobacteriales</taxon>
        <taxon>Natrialbaceae</taxon>
        <taxon>Natrinema</taxon>
    </lineage>
</organism>
<keyword evidence="2" id="KW-1003">Cell membrane</keyword>